<proteinExistence type="predicted"/>
<feature type="transmembrane region" description="Helical" evidence="6">
    <location>
        <begin position="75"/>
        <end position="94"/>
    </location>
</feature>
<feature type="transmembrane region" description="Helical" evidence="6">
    <location>
        <begin position="164"/>
        <end position="183"/>
    </location>
</feature>
<evidence type="ECO:0000256" key="3">
    <source>
        <dbReference type="ARBA" id="ARBA00022989"/>
    </source>
</evidence>
<keyword evidence="8" id="KW-1185">Reference proteome</keyword>
<comment type="caution">
    <text evidence="7">The sequence shown here is derived from an EMBL/GenBank/DDBJ whole genome shotgun (WGS) entry which is preliminary data.</text>
</comment>
<dbReference type="EMBL" id="JBHMDY010000008">
    <property type="protein sequence ID" value="MFB9260705.1"/>
    <property type="molecule type" value="Genomic_DNA"/>
</dbReference>
<evidence type="ECO:0000256" key="4">
    <source>
        <dbReference type="ARBA" id="ARBA00023136"/>
    </source>
</evidence>
<feature type="transmembrane region" description="Helical" evidence="6">
    <location>
        <begin position="190"/>
        <end position="208"/>
    </location>
</feature>
<dbReference type="PANTHER" id="PTHR20855:SF3">
    <property type="entry name" value="LD03007P"/>
    <property type="match status" value="1"/>
</dbReference>
<dbReference type="Pfam" id="PF03006">
    <property type="entry name" value="HlyIII"/>
    <property type="match status" value="1"/>
</dbReference>
<reference evidence="7 8" key="1">
    <citation type="submission" date="2024-09" db="EMBL/GenBank/DDBJ databases">
        <authorList>
            <person name="Sun Q."/>
            <person name="Mori K."/>
        </authorList>
    </citation>
    <scope>NUCLEOTIDE SEQUENCE [LARGE SCALE GENOMIC DNA]</scope>
    <source>
        <strain evidence="7 8">CCM 7659</strain>
    </source>
</reference>
<sequence>MDPRLNADQRPDDTSDFATKCGTTGQGVAAGEGAAPGDRVAAFSDAGPANEVEEVEEDDDFGVSAIPAKPLLRGWIHLGTLPVAIALGVLLTALAEGPALTVACGVFLATSSLLFGISALYHRGEWSPQTTALMRRLDHSNIFLLIAGTYTPMTVAALEPPASTILLVVVWTGALLGILFRLFWLSAPRWLYVVLYIVLGWTAVWFAGDLIGVNVVAVGLVLAGGLAYTGGAVVYGLKRPDPVPGVYGFHEVFHTCTVVAFACHWAAMLLFVLGS</sequence>
<dbReference type="InterPro" id="IPR004254">
    <property type="entry name" value="AdipoR/HlyIII-related"/>
</dbReference>
<feature type="compositionally biased region" description="Basic and acidic residues" evidence="5">
    <location>
        <begin position="1"/>
        <end position="13"/>
    </location>
</feature>
<evidence type="ECO:0000256" key="1">
    <source>
        <dbReference type="ARBA" id="ARBA00004141"/>
    </source>
</evidence>
<dbReference type="Proteomes" id="UP001589700">
    <property type="component" value="Unassembled WGS sequence"/>
</dbReference>
<name>A0ABV5JUW8_9ACTN</name>
<evidence type="ECO:0000256" key="6">
    <source>
        <dbReference type="SAM" id="Phobius"/>
    </source>
</evidence>
<keyword evidence="4 6" id="KW-0472">Membrane</keyword>
<feature type="transmembrane region" description="Helical" evidence="6">
    <location>
        <begin position="249"/>
        <end position="273"/>
    </location>
</feature>
<keyword evidence="2 6" id="KW-0812">Transmembrane</keyword>
<protein>
    <submittedName>
        <fullName evidence="7">Hemolysin III family protein</fullName>
    </submittedName>
</protein>
<feature type="transmembrane region" description="Helical" evidence="6">
    <location>
        <begin position="214"/>
        <end position="237"/>
    </location>
</feature>
<evidence type="ECO:0000256" key="5">
    <source>
        <dbReference type="SAM" id="MobiDB-lite"/>
    </source>
</evidence>
<gene>
    <name evidence="7" type="ORF">ACFFVD_12920</name>
</gene>
<evidence type="ECO:0000313" key="8">
    <source>
        <dbReference type="Proteomes" id="UP001589700"/>
    </source>
</evidence>
<feature type="transmembrane region" description="Helical" evidence="6">
    <location>
        <begin position="142"/>
        <end position="158"/>
    </location>
</feature>
<dbReference type="RefSeq" id="WP_338403534.1">
    <property type="nucleotide sequence ID" value="NZ_JAALDM010000077.1"/>
</dbReference>
<evidence type="ECO:0000256" key="2">
    <source>
        <dbReference type="ARBA" id="ARBA00022692"/>
    </source>
</evidence>
<feature type="transmembrane region" description="Helical" evidence="6">
    <location>
        <begin position="100"/>
        <end position="121"/>
    </location>
</feature>
<accession>A0ABV5JUW8</accession>
<dbReference type="PANTHER" id="PTHR20855">
    <property type="entry name" value="ADIPOR/PROGESTIN RECEPTOR-RELATED"/>
    <property type="match status" value="1"/>
</dbReference>
<feature type="region of interest" description="Disordered" evidence="5">
    <location>
        <begin position="1"/>
        <end position="34"/>
    </location>
</feature>
<comment type="subcellular location">
    <subcellularLocation>
        <location evidence="1">Membrane</location>
        <topology evidence="1">Multi-pass membrane protein</topology>
    </subcellularLocation>
</comment>
<organism evidence="7 8">
    <name type="scientific">Dietzia aerolata</name>
    <dbReference type="NCBI Taxonomy" id="595984"/>
    <lineage>
        <taxon>Bacteria</taxon>
        <taxon>Bacillati</taxon>
        <taxon>Actinomycetota</taxon>
        <taxon>Actinomycetes</taxon>
        <taxon>Mycobacteriales</taxon>
        <taxon>Dietziaceae</taxon>
        <taxon>Dietzia</taxon>
    </lineage>
</organism>
<evidence type="ECO:0000313" key="7">
    <source>
        <dbReference type="EMBL" id="MFB9260705.1"/>
    </source>
</evidence>
<keyword evidence="3 6" id="KW-1133">Transmembrane helix</keyword>